<organism evidence="10">
    <name type="scientific">Roseihalotalea indica</name>
    <dbReference type="NCBI Taxonomy" id="2867963"/>
    <lineage>
        <taxon>Bacteria</taxon>
        <taxon>Pseudomonadati</taxon>
        <taxon>Bacteroidota</taxon>
        <taxon>Cytophagia</taxon>
        <taxon>Cytophagales</taxon>
        <taxon>Catalimonadaceae</taxon>
        <taxon>Roseihalotalea</taxon>
    </lineage>
</organism>
<evidence type="ECO:0000256" key="8">
    <source>
        <dbReference type="SAM" id="Coils"/>
    </source>
</evidence>
<evidence type="ECO:0000256" key="2">
    <source>
        <dbReference type="ARBA" id="ARBA00007613"/>
    </source>
</evidence>
<keyword evidence="5" id="KW-0812">Transmembrane</keyword>
<dbReference type="GO" id="GO:1990281">
    <property type="term" value="C:efflux pump complex"/>
    <property type="evidence" value="ECO:0007669"/>
    <property type="project" value="TreeGrafter"/>
</dbReference>
<proteinExistence type="inferred from homology"/>
<comment type="subcellular location">
    <subcellularLocation>
        <location evidence="1">Cell outer membrane</location>
    </subcellularLocation>
</comment>
<feature type="chain" id="PRO_5041364958" evidence="9">
    <location>
        <begin position="25"/>
        <end position="469"/>
    </location>
</feature>
<evidence type="ECO:0000256" key="6">
    <source>
        <dbReference type="ARBA" id="ARBA00023136"/>
    </source>
</evidence>
<gene>
    <name evidence="10" type="ORF">K4G66_28245</name>
</gene>
<reference evidence="10" key="1">
    <citation type="journal article" date="2023" name="Comput. Struct. Biotechnol. J.">
        <title>Discovery of a novel marine Bacteroidetes with a rich repertoire of carbohydrate-active enzymes.</title>
        <authorList>
            <person name="Chen B."/>
            <person name="Liu G."/>
            <person name="Chen Q."/>
            <person name="Wang H."/>
            <person name="Liu L."/>
            <person name="Tang K."/>
        </authorList>
    </citation>
    <scope>NUCLEOTIDE SEQUENCE</scope>
    <source>
        <strain evidence="10">TK19036</strain>
    </source>
</reference>
<keyword evidence="6" id="KW-0472">Membrane</keyword>
<evidence type="ECO:0000256" key="4">
    <source>
        <dbReference type="ARBA" id="ARBA00022452"/>
    </source>
</evidence>
<dbReference type="AlphaFoldDB" id="A0AA49GM22"/>
<evidence type="ECO:0000256" key="3">
    <source>
        <dbReference type="ARBA" id="ARBA00022448"/>
    </source>
</evidence>
<dbReference type="Pfam" id="PF02321">
    <property type="entry name" value="OEP"/>
    <property type="match status" value="2"/>
</dbReference>
<keyword evidence="8" id="KW-0175">Coiled coil</keyword>
<dbReference type="GO" id="GO:0015288">
    <property type="term" value="F:porin activity"/>
    <property type="evidence" value="ECO:0007669"/>
    <property type="project" value="TreeGrafter"/>
</dbReference>
<dbReference type="PANTHER" id="PTHR30026:SF20">
    <property type="entry name" value="OUTER MEMBRANE PROTEIN TOLC"/>
    <property type="match status" value="1"/>
</dbReference>
<dbReference type="GO" id="GO:0015562">
    <property type="term" value="F:efflux transmembrane transporter activity"/>
    <property type="evidence" value="ECO:0007669"/>
    <property type="project" value="InterPro"/>
</dbReference>
<dbReference type="PANTHER" id="PTHR30026">
    <property type="entry name" value="OUTER MEMBRANE PROTEIN TOLC"/>
    <property type="match status" value="1"/>
</dbReference>
<feature type="coiled-coil region" evidence="8">
    <location>
        <begin position="357"/>
        <end position="416"/>
    </location>
</feature>
<protein>
    <submittedName>
        <fullName evidence="10">TolC family protein</fullName>
    </submittedName>
</protein>
<dbReference type="EMBL" id="CP120682">
    <property type="protein sequence ID" value="WKN36259.1"/>
    <property type="molecule type" value="Genomic_DNA"/>
</dbReference>
<dbReference type="InterPro" id="IPR051906">
    <property type="entry name" value="TolC-like"/>
</dbReference>
<feature type="signal peptide" evidence="9">
    <location>
        <begin position="1"/>
        <end position="24"/>
    </location>
</feature>
<keyword evidence="9" id="KW-0732">Signal</keyword>
<accession>A0AA49GM22</accession>
<feature type="coiled-coil region" evidence="8">
    <location>
        <begin position="180"/>
        <end position="238"/>
    </location>
</feature>
<evidence type="ECO:0000256" key="9">
    <source>
        <dbReference type="SAM" id="SignalP"/>
    </source>
</evidence>
<sequence length="469" mass="52315">MNSKQRVGGMIILLCLFLTYNGQAQTPETSSLSIQDCIEYASLNNRNIKVARIDERVAEQQTNEVRGRGLPQANVNGSFEDRLKIPLLVIPGGIPGAPDGGDTGNSDNANGAGIPLGYQYNTALTGEVTQMVFDPSFWVGLKAAKSSTQLYQQQTQQVHEETAYQIANAYYQVIVVQKQLQLLRTNLESTEQTLTTTQLQLENGVAKQVDVNRLKVNASNLNSQIEQATLSLKQARNNLKFRMGMPLDQAITLSDTALNYQEENVTIADIPEEFYQNRIDYQILQTNLALQELDAKNNRVGYYPRLTAFANYGYQAQGAEFGLFPTSDNGWVDYTTASLGLRLSIPVFDGLQRHSRIQQSKLKAQQLEENIALTRQAIDLETSNAVSQYQSTLQRIESEQQNIELAQQVYEVTQLEFREGVGTSTDVVEAETALRQAQNTYINTLLDLYVARLDLENAKGTLLSYLESL</sequence>
<evidence type="ECO:0000256" key="1">
    <source>
        <dbReference type="ARBA" id="ARBA00004442"/>
    </source>
</evidence>
<reference evidence="10" key="2">
    <citation type="journal article" date="2024" name="Antonie Van Leeuwenhoek">
        <title>Roseihalotalea indica gen. nov., sp. nov., a halophilic Bacteroidetes from mesopelagic Southwest Indian Ocean with higher carbohydrate metabolic potential.</title>
        <authorList>
            <person name="Chen B."/>
            <person name="Zhang M."/>
            <person name="Lin D."/>
            <person name="Ye J."/>
            <person name="Tang K."/>
        </authorList>
    </citation>
    <scope>NUCLEOTIDE SEQUENCE</scope>
    <source>
        <strain evidence="10">TK19036</strain>
    </source>
</reference>
<name>A0AA49GM22_9BACT</name>
<dbReference type="GO" id="GO:0009279">
    <property type="term" value="C:cell outer membrane"/>
    <property type="evidence" value="ECO:0007669"/>
    <property type="project" value="UniProtKB-SubCell"/>
</dbReference>
<evidence type="ECO:0000256" key="7">
    <source>
        <dbReference type="ARBA" id="ARBA00023237"/>
    </source>
</evidence>
<dbReference type="Gene3D" id="1.20.1600.10">
    <property type="entry name" value="Outer membrane efflux proteins (OEP)"/>
    <property type="match status" value="1"/>
</dbReference>
<keyword evidence="4" id="KW-1134">Transmembrane beta strand</keyword>
<keyword evidence="7" id="KW-0998">Cell outer membrane</keyword>
<evidence type="ECO:0000256" key="5">
    <source>
        <dbReference type="ARBA" id="ARBA00022692"/>
    </source>
</evidence>
<comment type="similarity">
    <text evidence="2">Belongs to the outer membrane factor (OMF) (TC 1.B.17) family.</text>
</comment>
<dbReference type="SUPFAM" id="SSF56954">
    <property type="entry name" value="Outer membrane efflux proteins (OEP)"/>
    <property type="match status" value="1"/>
</dbReference>
<dbReference type="InterPro" id="IPR003423">
    <property type="entry name" value="OMP_efflux"/>
</dbReference>
<keyword evidence="3" id="KW-0813">Transport</keyword>
<evidence type="ECO:0000313" key="10">
    <source>
        <dbReference type="EMBL" id="WKN36259.1"/>
    </source>
</evidence>